<evidence type="ECO:0000313" key="1">
    <source>
        <dbReference type="EMBL" id="KAK2579251.1"/>
    </source>
</evidence>
<name>A0AAD9RGF3_9HYME</name>
<sequence>MEAPVPSNKKPGELVKRRSEEQLLQITSLIPLFRTDGVFLGGGLPCFFGEAAIPLDTGKRLAQALRTLL</sequence>
<comment type="caution">
    <text evidence="1">The sequence shown here is derived from an EMBL/GenBank/DDBJ whole genome shotgun (WGS) entry which is preliminary data.</text>
</comment>
<keyword evidence="2" id="KW-1185">Reference proteome</keyword>
<evidence type="ECO:0000313" key="2">
    <source>
        <dbReference type="Proteomes" id="UP001258017"/>
    </source>
</evidence>
<accession>A0AAD9RGF3</accession>
<dbReference type="Proteomes" id="UP001258017">
    <property type="component" value="Unassembled WGS sequence"/>
</dbReference>
<reference evidence="1" key="2">
    <citation type="journal article" date="2023" name="Commun. Biol.">
        <title>Intrasexual cuticular hydrocarbon dimorphism in a wasp sheds light on hydrocarbon biosynthesis genes in Hymenoptera.</title>
        <authorList>
            <person name="Moris V.C."/>
            <person name="Podsiadlowski L."/>
            <person name="Martin S."/>
            <person name="Oeyen J.P."/>
            <person name="Donath A."/>
            <person name="Petersen M."/>
            <person name="Wilbrandt J."/>
            <person name="Misof B."/>
            <person name="Liedtke D."/>
            <person name="Thamm M."/>
            <person name="Scheiner R."/>
            <person name="Schmitt T."/>
            <person name="Niehuis O."/>
        </authorList>
    </citation>
    <scope>NUCLEOTIDE SEQUENCE</scope>
    <source>
        <strain evidence="1">GBR_01_08_01A</strain>
    </source>
</reference>
<dbReference type="AlphaFoldDB" id="A0AAD9RGF3"/>
<reference evidence="1" key="1">
    <citation type="submission" date="2021-08" db="EMBL/GenBank/DDBJ databases">
        <authorList>
            <person name="Misof B."/>
            <person name="Oliver O."/>
            <person name="Podsiadlowski L."/>
            <person name="Donath A."/>
            <person name="Peters R."/>
            <person name="Mayer C."/>
            <person name="Rust J."/>
            <person name="Gunkel S."/>
            <person name="Lesny P."/>
            <person name="Martin S."/>
            <person name="Oeyen J.P."/>
            <person name="Petersen M."/>
            <person name="Panagiotis P."/>
            <person name="Wilbrandt J."/>
            <person name="Tanja T."/>
        </authorList>
    </citation>
    <scope>NUCLEOTIDE SEQUENCE</scope>
    <source>
        <strain evidence="1">GBR_01_08_01A</strain>
        <tissue evidence="1">Thorax + abdomen</tissue>
    </source>
</reference>
<proteinExistence type="predicted"/>
<gene>
    <name evidence="1" type="ORF">KPH14_008217</name>
</gene>
<organism evidence="1 2">
    <name type="scientific">Odynerus spinipes</name>
    <dbReference type="NCBI Taxonomy" id="1348599"/>
    <lineage>
        <taxon>Eukaryota</taxon>
        <taxon>Metazoa</taxon>
        <taxon>Ecdysozoa</taxon>
        <taxon>Arthropoda</taxon>
        <taxon>Hexapoda</taxon>
        <taxon>Insecta</taxon>
        <taxon>Pterygota</taxon>
        <taxon>Neoptera</taxon>
        <taxon>Endopterygota</taxon>
        <taxon>Hymenoptera</taxon>
        <taxon>Apocrita</taxon>
        <taxon>Aculeata</taxon>
        <taxon>Vespoidea</taxon>
        <taxon>Vespidae</taxon>
        <taxon>Eumeninae</taxon>
        <taxon>Odynerus</taxon>
    </lineage>
</organism>
<protein>
    <submittedName>
        <fullName evidence="1">Uncharacterized protein</fullName>
    </submittedName>
</protein>
<dbReference type="EMBL" id="JAIFRP010000096">
    <property type="protein sequence ID" value="KAK2579251.1"/>
    <property type="molecule type" value="Genomic_DNA"/>
</dbReference>